<dbReference type="STRING" id="931626.Awo_c06250"/>
<proteinExistence type="predicted"/>
<feature type="transmembrane region" description="Helical" evidence="1">
    <location>
        <begin position="43"/>
        <end position="63"/>
    </location>
</feature>
<dbReference type="Proteomes" id="UP000007177">
    <property type="component" value="Chromosome"/>
</dbReference>
<feature type="transmembrane region" description="Helical" evidence="1">
    <location>
        <begin position="141"/>
        <end position="162"/>
    </location>
</feature>
<reference evidence="3" key="1">
    <citation type="submission" date="2011-07" db="EMBL/GenBank/DDBJ databases">
        <title>Complete genome sequence of Acetobacterium woodii.</title>
        <authorList>
            <person name="Poehlein A."/>
            <person name="Schmidt S."/>
            <person name="Kaster A.-K."/>
            <person name="Goenrich M."/>
            <person name="Vollmers J."/>
            <person name="Thuermer A."/>
            <person name="Gottschalk G."/>
            <person name="Thauer R.K."/>
            <person name="Daniel R."/>
            <person name="Mueller V."/>
        </authorList>
    </citation>
    <scope>NUCLEOTIDE SEQUENCE [LARGE SCALE GENOMIC DNA]</scope>
    <source>
        <strain evidence="3">ATCC 29683 / DSM 1030 / JCM 2381 / KCTC 1655 / WB1</strain>
    </source>
</reference>
<feature type="transmembrane region" description="Helical" evidence="1">
    <location>
        <begin position="6"/>
        <end position="23"/>
    </location>
</feature>
<organism evidence="2 3">
    <name type="scientific">Acetobacterium woodii (strain ATCC 29683 / DSM 1030 / JCM 2381 / KCTC 1655 / WB1)</name>
    <dbReference type="NCBI Taxonomy" id="931626"/>
    <lineage>
        <taxon>Bacteria</taxon>
        <taxon>Bacillati</taxon>
        <taxon>Bacillota</taxon>
        <taxon>Clostridia</taxon>
        <taxon>Eubacteriales</taxon>
        <taxon>Eubacteriaceae</taxon>
        <taxon>Acetobacterium</taxon>
    </lineage>
</organism>
<keyword evidence="1" id="KW-1133">Transmembrane helix</keyword>
<evidence type="ECO:0000313" key="3">
    <source>
        <dbReference type="Proteomes" id="UP000007177"/>
    </source>
</evidence>
<dbReference type="eggNOG" id="COG0701">
    <property type="taxonomic scope" value="Bacteria"/>
</dbReference>
<sequence>MNKMTMTIIFYGLAAVGLILSLLKNKAKTKLALKKALKAFENILPQFLGIILLIGVILSILSPQQISQLIGTNSGWWGVLIATILGSITLIPGFLAFPLAAALLENGAGYMQIGAFVSSLMMVGIVTMPVEFLYFGKKATFLRNGMGLLFSLLVASVIGGLMT</sequence>
<reference evidence="2 3" key="2">
    <citation type="journal article" date="2012" name="PLoS ONE">
        <title>An ancient pathway combining carbon dioxide fixation with the generation and utilization of a sodium ion gradient for ATP synthesis.</title>
        <authorList>
            <person name="Poehlein A."/>
            <person name="Schmidt S."/>
            <person name="Kaster A.K."/>
            <person name="Goenrich M."/>
            <person name="Vollmers J."/>
            <person name="Thurmer A."/>
            <person name="Bertsch J."/>
            <person name="Schuchmann K."/>
            <person name="Voigt B."/>
            <person name="Hecker M."/>
            <person name="Daniel R."/>
            <person name="Thauer R.K."/>
            <person name="Gottschalk G."/>
            <person name="Muller V."/>
        </authorList>
    </citation>
    <scope>NUCLEOTIDE SEQUENCE [LARGE SCALE GENOMIC DNA]</scope>
    <source>
        <strain evidence="3">ATCC 29683 / DSM 1030 / JCM 2381 / KCTC 1655 / WB1</strain>
    </source>
</reference>
<dbReference type="EMBL" id="CP002987">
    <property type="protein sequence ID" value="AFA47423.1"/>
    <property type="molecule type" value="Genomic_DNA"/>
</dbReference>
<keyword evidence="3" id="KW-1185">Reference proteome</keyword>
<keyword evidence="1" id="KW-0812">Transmembrane</keyword>
<evidence type="ECO:0000256" key="1">
    <source>
        <dbReference type="SAM" id="Phobius"/>
    </source>
</evidence>
<evidence type="ECO:0000313" key="2">
    <source>
        <dbReference type="EMBL" id="AFA47423.1"/>
    </source>
</evidence>
<feature type="transmembrane region" description="Helical" evidence="1">
    <location>
        <begin position="113"/>
        <end position="135"/>
    </location>
</feature>
<gene>
    <name evidence="2" type="ordered locus">Awo_c06250</name>
</gene>
<protein>
    <submittedName>
        <fullName evidence="2">Putative membrane protein</fullName>
    </submittedName>
</protein>
<keyword evidence="1" id="KW-0472">Membrane</keyword>
<dbReference type="AlphaFoldDB" id="H6LJ60"/>
<feature type="transmembrane region" description="Helical" evidence="1">
    <location>
        <begin position="75"/>
        <end position="101"/>
    </location>
</feature>
<dbReference type="KEGG" id="awo:Awo_c06250"/>
<dbReference type="HOGENOM" id="CLU_101297_2_0_9"/>
<name>H6LJ60_ACEWD</name>
<accession>H6LJ60</accession>